<dbReference type="EMBL" id="MF459646">
    <property type="protein sequence ID" value="ASU03660.1"/>
    <property type="molecule type" value="Genomic_DNA"/>
</dbReference>
<keyword evidence="2" id="KW-1185">Reference proteome</keyword>
<name>A0A223LI54_9CAUD</name>
<dbReference type="Proteomes" id="UP000225553">
    <property type="component" value="Segment"/>
</dbReference>
<accession>A0A223LI54</accession>
<organism evidence="1 2">
    <name type="scientific">Erwinia phage vB_EamM_RisingSun</name>
    <dbReference type="NCBI Taxonomy" id="2026080"/>
    <lineage>
        <taxon>Viruses</taxon>
        <taxon>Duplodnaviria</taxon>
        <taxon>Heunggongvirae</taxon>
        <taxon>Uroviricota</taxon>
        <taxon>Caudoviricetes</taxon>
        <taxon>Chimalliviridae</taxon>
        <taxon>Risingsunvirus</taxon>
        <taxon>Risingsunvirus risingsun</taxon>
    </lineage>
</organism>
<protein>
    <submittedName>
        <fullName evidence="1">Uncharacterized protein</fullName>
    </submittedName>
</protein>
<proteinExistence type="predicted"/>
<evidence type="ECO:0000313" key="2">
    <source>
        <dbReference type="Proteomes" id="UP000225553"/>
    </source>
</evidence>
<evidence type="ECO:0000313" key="1">
    <source>
        <dbReference type="EMBL" id="ASU03660.1"/>
    </source>
</evidence>
<sequence length="253" mass="29338">MSEGKGLIVEHNQLHSVFDILERQPANTFNSIMAVGGGSKGGIIRSNLEWDSKQQLYTGKTWIASPLLKGVKNLHLPTLSIIPSTRKIMLTFNLHGRIFTQLTNDEAYSYFKQTRGFSRHYLDVLGKRIEIAIEDHNKQQFIRIRYESMTLEHLDDLLKHGEVIKTYPVRKETWSVIPEVRKEEFPTIDEIKHDGLLVRRAINYFNGGRLKEETEYYVIEATGIFHTYRGTQPDFRFHERVGYVNMTPLASIK</sequence>
<reference evidence="2" key="1">
    <citation type="submission" date="2017-07" db="EMBL/GenBank/DDBJ databases">
        <authorList>
            <person name="Putnam M.J."/>
            <person name="Sharma R."/>
            <person name="Kruger J.L."/>
            <person name="Berg J.A."/>
            <person name="Payne A.M."/>
            <person name="Fajardo C.P."/>
            <person name="Breakwell D.P."/>
            <person name="Hope S."/>
            <person name="Grose J.H."/>
        </authorList>
    </citation>
    <scope>NUCLEOTIDE SEQUENCE [LARGE SCALE GENOMIC DNA]</scope>
</reference>
<gene>
    <name evidence="1" type="ORF">RISINGSUN_10</name>
</gene>